<comment type="caution">
    <text evidence="7">The sequence shown here is derived from an EMBL/GenBank/DDBJ whole genome shotgun (WGS) entry which is preliminary data.</text>
</comment>
<organism evidence="7 8">
    <name type="scientific">Teichococcus deserti</name>
    <dbReference type="NCBI Taxonomy" id="1817963"/>
    <lineage>
        <taxon>Bacteria</taxon>
        <taxon>Pseudomonadati</taxon>
        <taxon>Pseudomonadota</taxon>
        <taxon>Alphaproteobacteria</taxon>
        <taxon>Acetobacterales</taxon>
        <taxon>Roseomonadaceae</taxon>
        <taxon>Roseomonas</taxon>
    </lineage>
</organism>
<dbReference type="GO" id="GO:0004180">
    <property type="term" value="F:carboxypeptidase activity"/>
    <property type="evidence" value="ECO:0007669"/>
    <property type="project" value="UniProtKB-KW"/>
</dbReference>
<proteinExistence type="predicted"/>
<dbReference type="InterPro" id="IPR050072">
    <property type="entry name" value="Peptidase_M20A"/>
</dbReference>
<evidence type="ECO:0000256" key="5">
    <source>
        <dbReference type="PIRSR" id="PIRSR037238-1"/>
    </source>
</evidence>
<evidence type="ECO:0000256" key="1">
    <source>
        <dbReference type="ARBA" id="ARBA00001947"/>
    </source>
</evidence>
<dbReference type="Pfam" id="PF07687">
    <property type="entry name" value="M20_dimer"/>
    <property type="match status" value="1"/>
</dbReference>
<dbReference type="GO" id="GO:0046872">
    <property type="term" value="F:metal ion binding"/>
    <property type="evidence" value="ECO:0007669"/>
    <property type="project" value="UniProtKB-KW"/>
</dbReference>
<dbReference type="Gene3D" id="3.40.630.10">
    <property type="entry name" value="Zn peptidases"/>
    <property type="match status" value="1"/>
</dbReference>
<evidence type="ECO:0000259" key="6">
    <source>
        <dbReference type="Pfam" id="PF07687"/>
    </source>
</evidence>
<gene>
    <name evidence="7" type="ORF">BKE38_19160</name>
</gene>
<dbReference type="PANTHER" id="PTHR43808:SF9">
    <property type="entry name" value="BLL0789 PROTEIN"/>
    <property type="match status" value="1"/>
</dbReference>
<evidence type="ECO:0000256" key="4">
    <source>
        <dbReference type="ARBA" id="ARBA00022833"/>
    </source>
</evidence>
<dbReference type="CDD" id="cd03885">
    <property type="entry name" value="M20_CPDG2"/>
    <property type="match status" value="1"/>
</dbReference>
<feature type="active site" evidence="5">
    <location>
        <position position="86"/>
    </location>
</feature>
<dbReference type="OrthoDB" id="9776600at2"/>
<evidence type="ECO:0000313" key="7">
    <source>
        <dbReference type="EMBL" id="ONG50140.1"/>
    </source>
</evidence>
<keyword evidence="7" id="KW-0121">Carboxypeptidase</keyword>
<dbReference type="PANTHER" id="PTHR43808">
    <property type="entry name" value="ACETYLORNITHINE DEACETYLASE"/>
    <property type="match status" value="1"/>
</dbReference>
<dbReference type="InterPro" id="IPR017150">
    <property type="entry name" value="Pept_M20_glutamate_carboxypep"/>
</dbReference>
<keyword evidence="4" id="KW-0862">Zinc</keyword>
<protein>
    <submittedName>
        <fullName evidence="7">Carboxypeptidase</fullName>
    </submittedName>
</protein>
<evidence type="ECO:0000256" key="3">
    <source>
        <dbReference type="ARBA" id="ARBA00022801"/>
    </source>
</evidence>
<dbReference type="SUPFAM" id="SSF55031">
    <property type="entry name" value="Bacterial exopeptidase dimerisation domain"/>
    <property type="match status" value="1"/>
</dbReference>
<name>A0A1V2GYF7_9PROT</name>
<keyword evidence="3" id="KW-0378">Hydrolase</keyword>
<keyword evidence="8" id="KW-1185">Reference proteome</keyword>
<feature type="active site" description="Proton acceptor" evidence="5">
    <location>
        <position position="148"/>
    </location>
</feature>
<evidence type="ECO:0000256" key="2">
    <source>
        <dbReference type="ARBA" id="ARBA00022723"/>
    </source>
</evidence>
<dbReference type="InterPro" id="IPR036264">
    <property type="entry name" value="Bact_exopeptidase_dim_dom"/>
</dbReference>
<dbReference type="RefSeq" id="WP_076958915.1">
    <property type="nucleotide sequence ID" value="NZ_MLCO01000201.1"/>
</dbReference>
<keyword evidence="7" id="KW-0645">Protease</keyword>
<dbReference type="SUPFAM" id="SSF53187">
    <property type="entry name" value="Zn-dependent exopeptidases"/>
    <property type="match status" value="1"/>
</dbReference>
<dbReference type="Gene3D" id="3.30.70.360">
    <property type="match status" value="1"/>
</dbReference>
<sequence length="380" mass="40133">MTLANEPPFETQALLEEIRSWVEIESPSRDAEAVNRAMDLAQSTAAAAGAKVERIPGSEGRGDHLLITSPWGDEETPGVLLLSHLDTVHAIGTLAGPAPYRVEGDVAWGPGIYDMKGGALIALAALRHLIATGQTTPLPIRHLIVSDEEIGSGTGRAHIEREARRARFVLVTEPAREGGRIVTGRKGTAMFRLEVKGRAAHAGTRHQDGRSAVKELARQILAIEAMTDYETGLTLNVGTIGGGSGTNVVPQEAWANIDMRVPNQAIAEAAIAKLQALKPHDPDVTLTVTGALNRPGFEKTPAIAQLLAHAQGLAAEIGFDLQDLSTGGGSDGNFTAAMGVPTLDGLGVDGKAAHTHDEQLYISSIVPRAMLLLRLMQTLD</sequence>
<dbReference type="InterPro" id="IPR011650">
    <property type="entry name" value="Peptidase_M20_dimer"/>
</dbReference>
<reference evidence="7 8" key="1">
    <citation type="submission" date="2016-10" db="EMBL/GenBank/DDBJ databases">
        <title>Draft Genome sequence of Roseomonas sp. strain M3.</title>
        <authorList>
            <person name="Subhash Y."/>
            <person name="Lee S."/>
        </authorList>
    </citation>
    <scope>NUCLEOTIDE SEQUENCE [LARGE SCALE GENOMIC DNA]</scope>
    <source>
        <strain evidence="7 8">M3</strain>
    </source>
</reference>
<keyword evidence="2" id="KW-0479">Metal-binding</keyword>
<dbReference type="AlphaFoldDB" id="A0A1V2GYF7"/>
<dbReference type="PROSITE" id="PS00758">
    <property type="entry name" value="ARGE_DAPE_CPG2_1"/>
    <property type="match status" value="1"/>
</dbReference>
<dbReference type="Proteomes" id="UP000188879">
    <property type="component" value="Unassembled WGS sequence"/>
</dbReference>
<dbReference type="Pfam" id="PF01546">
    <property type="entry name" value="Peptidase_M20"/>
    <property type="match status" value="1"/>
</dbReference>
<comment type="cofactor">
    <cofactor evidence="1">
        <name>Zn(2+)</name>
        <dbReference type="ChEBI" id="CHEBI:29105"/>
    </cofactor>
</comment>
<feature type="domain" description="Peptidase M20 dimerisation" evidence="6">
    <location>
        <begin position="183"/>
        <end position="276"/>
    </location>
</feature>
<dbReference type="PIRSF" id="PIRSF037238">
    <property type="entry name" value="Carboxypeptidase_G2"/>
    <property type="match status" value="1"/>
</dbReference>
<dbReference type="InterPro" id="IPR001261">
    <property type="entry name" value="ArgE/DapE_CS"/>
</dbReference>
<evidence type="ECO:0000313" key="8">
    <source>
        <dbReference type="Proteomes" id="UP000188879"/>
    </source>
</evidence>
<dbReference type="EMBL" id="MLCO01000201">
    <property type="protein sequence ID" value="ONG50140.1"/>
    <property type="molecule type" value="Genomic_DNA"/>
</dbReference>
<accession>A0A1V2GYF7</accession>
<dbReference type="InterPro" id="IPR002933">
    <property type="entry name" value="Peptidase_M20"/>
</dbReference>